<keyword evidence="3" id="KW-1185">Reference proteome</keyword>
<evidence type="ECO:0000313" key="3">
    <source>
        <dbReference type="Proteomes" id="UP000054770"/>
    </source>
</evidence>
<dbReference type="InterPro" id="IPR021236">
    <property type="entry name" value="Uncharacterised_YfdX"/>
</dbReference>
<dbReference type="Proteomes" id="UP000054770">
    <property type="component" value="Unassembled WGS sequence"/>
</dbReference>
<feature type="chain" id="PRO_5011112685" description="YfdX protein" evidence="1">
    <location>
        <begin position="27"/>
        <end position="240"/>
    </location>
</feature>
<evidence type="ECO:0000256" key="1">
    <source>
        <dbReference type="SAM" id="SignalP"/>
    </source>
</evidence>
<reference evidence="2" key="1">
    <citation type="submission" date="2016-01" db="EMBL/GenBank/DDBJ databases">
        <authorList>
            <person name="Peeters C."/>
        </authorList>
    </citation>
    <scope>NUCLEOTIDE SEQUENCE [LARGE SCALE GENOMIC DNA]</scope>
    <source>
        <strain evidence="2">LMG 22940</strain>
    </source>
</reference>
<evidence type="ECO:0000313" key="2">
    <source>
        <dbReference type="EMBL" id="SAL87725.1"/>
    </source>
</evidence>
<organism evidence="2 3">
    <name type="scientific">Caballeronia choica</name>
    <dbReference type="NCBI Taxonomy" id="326476"/>
    <lineage>
        <taxon>Bacteria</taxon>
        <taxon>Pseudomonadati</taxon>
        <taxon>Pseudomonadota</taxon>
        <taxon>Betaproteobacteria</taxon>
        <taxon>Burkholderiales</taxon>
        <taxon>Burkholderiaceae</taxon>
        <taxon>Caballeronia</taxon>
    </lineage>
</organism>
<sequence>MKKQHIAASAATALIATTFLSAVVQAAESPQSVTSDMGKLSSKGNQAFQQIELARLAIFNGHASEATRLVKEAQQSLKIAQTDDTAFVKAENDLKVPPTAAAPRGASSATRSAEPTTWLPVGADVTITDSLTQSPAKSKAIASANEHLKKGKREAALSALKVANINVAYTMELVPLTQTMTDINQAASLLAQNKYYEANQALKQVVDSVRYDWVDLDAIPQPSNAAAKPSVNAASSVKVR</sequence>
<dbReference type="Gene3D" id="6.10.250.2140">
    <property type="match status" value="1"/>
</dbReference>
<dbReference type="AlphaFoldDB" id="A0A158L399"/>
<comment type="caution">
    <text evidence="2">The sequence shown here is derived from an EMBL/GenBank/DDBJ whole genome shotgun (WGS) entry which is preliminary data.</text>
</comment>
<keyword evidence="1" id="KW-0732">Signal</keyword>
<dbReference type="EMBL" id="FCON02000317">
    <property type="protein sequence ID" value="SAL87725.1"/>
    <property type="molecule type" value="Genomic_DNA"/>
</dbReference>
<dbReference type="Gene3D" id="1.20.120.1940">
    <property type="entry name" value="YfdX protein domain"/>
    <property type="match status" value="1"/>
</dbReference>
<protein>
    <recommendedName>
        <fullName evidence="4">YfdX protein</fullName>
    </recommendedName>
</protein>
<evidence type="ECO:0008006" key="4">
    <source>
        <dbReference type="Google" id="ProtNLM"/>
    </source>
</evidence>
<feature type="signal peptide" evidence="1">
    <location>
        <begin position="1"/>
        <end position="26"/>
    </location>
</feature>
<dbReference type="Pfam" id="PF10938">
    <property type="entry name" value="YfdX"/>
    <property type="match status" value="1"/>
</dbReference>
<name>A0A158L399_9BURK</name>
<accession>A0A158L399</accession>
<proteinExistence type="predicted"/>
<gene>
    <name evidence="2" type="ORF">AWB68_08514</name>
</gene>